<dbReference type="Proteomes" id="UP001266305">
    <property type="component" value="Unassembled WGS sequence"/>
</dbReference>
<comment type="caution">
    <text evidence="1">The sequence shown here is derived from an EMBL/GenBank/DDBJ whole genome shotgun (WGS) entry which is preliminary data.</text>
</comment>
<keyword evidence="2" id="KW-1185">Reference proteome</keyword>
<dbReference type="EMBL" id="JASSZA010000001">
    <property type="protein sequence ID" value="KAK2118677.1"/>
    <property type="molecule type" value="Genomic_DNA"/>
</dbReference>
<evidence type="ECO:0000313" key="1">
    <source>
        <dbReference type="EMBL" id="KAK2118677.1"/>
    </source>
</evidence>
<name>A0ABQ9WAP1_SAGOE</name>
<gene>
    <name evidence="1" type="ORF">P7K49_000063</name>
</gene>
<sequence length="106" mass="11724">MACGPTEVLPGVRLMGPCCLVECRTQEQKRALGSAVALRARGVHEESYGCDLEVGRGRESERRVVVHQRFAFTENATAQWFSRLCLRRLVPACAGLDPPHCLAQNE</sequence>
<organism evidence="1 2">
    <name type="scientific">Saguinus oedipus</name>
    <name type="common">Cotton-top tamarin</name>
    <name type="synonym">Oedipomidas oedipus</name>
    <dbReference type="NCBI Taxonomy" id="9490"/>
    <lineage>
        <taxon>Eukaryota</taxon>
        <taxon>Metazoa</taxon>
        <taxon>Chordata</taxon>
        <taxon>Craniata</taxon>
        <taxon>Vertebrata</taxon>
        <taxon>Euteleostomi</taxon>
        <taxon>Mammalia</taxon>
        <taxon>Eutheria</taxon>
        <taxon>Euarchontoglires</taxon>
        <taxon>Primates</taxon>
        <taxon>Haplorrhini</taxon>
        <taxon>Platyrrhini</taxon>
        <taxon>Cebidae</taxon>
        <taxon>Callitrichinae</taxon>
        <taxon>Saguinus</taxon>
    </lineage>
</organism>
<protein>
    <submittedName>
        <fullName evidence="1">Uncharacterized protein</fullName>
    </submittedName>
</protein>
<reference evidence="1 2" key="1">
    <citation type="submission" date="2023-05" db="EMBL/GenBank/DDBJ databases">
        <title>B98-5 Cell Line De Novo Hybrid Assembly: An Optical Mapping Approach.</title>
        <authorList>
            <person name="Kananen K."/>
            <person name="Auerbach J.A."/>
            <person name="Kautto E."/>
            <person name="Blachly J.S."/>
        </authorList>
    </citation>
    <scope>NUCLEOTIDE SEQUENCE [LARGE SCALE GENOMIC DNA]</scope>
    <source>
        <strain evidence="1">B95-8</strain>
        <tissue evidence="1">Cell line</tissue>
    </source>
</reference>
<accession>A0ABQ9WAP1</accession>
<evidence type="ECO:0000313" key="2">
    <source>
        <dbReference type="Proteomes" id="UP001266305"/>
    </source>
</evidence>
<proteinExistence type="predicted"/>